<dbReference type="GO" id="GO:0008540">
    <property type="term" value="C:proteasome regulatory particle, base subcomplex"/>
    <property type="evidence" value="ECO:0007669"/>
    <property type="project" value="TreeGrafter"/>
</dbReference>
<evidence type="ECO:0000313" key="4">
    <source>
        <dbReference type="EMBL" id="CAD9127180.1"/>
    </source>
</evidence>
<dbReference type="InterPro" id="IPR011989">
    <property type="entry name" value="ARM-like"/>
</dbReference>
<feature type="region of interest" description="Disordered" evidence="2">
    <location>
        <begin position="167"/>
        <end position="224"/>
    </location>
</feature>
<feature type="domain" description="26S proteasome regulatory subunit RPN2 C-terminal" evidence="3">
    <location>
        <begin position="111"/>
        <end position="268"/>
    </location>
</feature>
<dbReference type="EMBL" id="HBGF01030697">
    <property type="protein sequence ID" value="CAD9127180.1"/>
    <property type="molecule type" value="Transcribed_RNA"/>
</dbReference>
<evidence type="ECO:0000259" key="3">
    <source>
        <dbReference type="Pfam" id="PF18004"/>
    </source>
</evidence>
<evidence type="ECO:0000256" key="1">
    <source>
        <dbReference type="ARBA" id="ARBA00022737"/>
    </source>
</evidence>
<dbReference type="Pfam" id="PF18004">
    <property type="entry name" value="RPN2_C"/>
    <property type="match status" value="1"/>
</dbReference>
<dbReference type="GO" id="GO:0034515">
    <property type="term" value="C:proteasome storage granule"/>
    <property type="evidence" value="ECO:0007669"/>
    <property type="project" value="TreeGrafter"/>
</dbReference>
<keyword evidence="1" id="KW-0677">Repeat</keyword>
<dbReference type="GO" id="GO:0005634">
    <property type="term" value="C:nucleus"/>
    <property type="evidence" value="ECO:0007669"/>
    <property type="project" value="TreeGrafter"/>
</dbReference>
<feature type="compositionally biased region" description="Basic and acidic residues" evidence="2">
    <location>
        <begin position="197"/>
        <end position="214"/>
    </location>
</feature>
<dbReference type="Gene3D" id="1.25.10.10">
    <property type="entry name" value="Leucine-rich Repeat Variant"/>
    <property type="match status" value="1"/>
</dbReference>
<gene>
    <name evidence="4" type="ORF">NDES1114_LOCUS20479</name>
</gene>
<dbReference type="InterPro" id="IPR040623">
    <property type="entry name" value="RPN2_C"/>
</dbReference>
<accession>A0A7S1QBX1</accession>
<sequence length="288" mass="31403">MKDDTTDFVRQGAIIALSMVLIQQSGHLCPRSKEFREYASAKIADGRADSCTKFGCIIAQGIIDACGRNACLALHSNGHPLKKAVVGVFLFLQHWHWFPFTYFVSLAFRPTCIVCLTDKLEMPEYTMLSKAPASHYATPQSVQQTKKETKSAASKVAVLSTTQKQADLKKKKAAGAGGSAPSSPTTGGQVSGLAEAAAEKSGGDKADDSEKKDEPAEEVLSNPARVSFPQLKVIEHGHDKRFTPVRRQTMMGVCMLRDQSPDEPVKVVSVDLSKRHDDVPMPEPFEWP</sequence>
<organism evidence="4">
    <name type="scientific">Neobodo designis</name>
    <name type="common">Flagellated protozoan</name>
    <name type="synonym">Bodo designis</name>
    <dbReference type="NCBI Taxonomy" id="312471"/>
    <lineage>
        <taxon>Eukaryota</taxon>
        <taxon>Discoba</taxon>
        <taxon>Euglenozoa</taxon>
        <taxon>Kinetoplastea</taxon>
        <taxon>Metakinetoplastina</taxon>
        <taxon>Neobodonida</taxon>
        <taxon>Neobodo</taxon>
    </lineage>
</organism>
<feature type="compositionally biased region" description="Low complexity" evidence="2">
    <location>
        <begin position="179"/>
        <end position="188"/>
    </location>
</feature>
<dbReference type="GO" id="GO:0043161">
    <property type="term" value="P:proteasome-mediated ubiquitin-dependent protein catabolic process"/>
    <property type="evidence" value="ECO:0007669"/>
    <property type="project" value="TreeGrafter"/>
</dbReference>
<name>A0A7S1QBX1_NEODS</name>
<evidence type="ECO:0000256" key="2">
    <source>
        <dbReference type="SAM" id="MobiDB-lite"/>
    </source>
</evidence>
<dbReference type="PANTHER" id="PTHR10943:SF2">
    <property type="entry name" value="26S PROTEASOME NON-ATPASE REGULATORY SUBUNIT 1"/>
    <property type="match status" value="1"/>
</dbReference>
<reference evidence="4" key="1">
    <citation type="submission" date="2021-01" db="EMBL/GenBank/DDBJ databases">
        <authorList>
            <person name="Corre E."/>
            <person name="Pelletier E."/>
            <person name="Niang G."/>
            <person name="Scheremetjew M."/>
            <person name="Finn R."/>
            <person name="Kale V."/>
            <person name="Holt S."/>
            <person name="Cochrane G."/>
            <person name="Meng A."/>
            <person name="Brown T."/>
            <person name="Cohen L."/>
        </authorList>
    </citation>
    <scope>NUCLEOTIDE SEQUENCE</scope>
    <source>
        <strain evidence="4">CCAP 1951/1</strain>
    </source>
</reference>
<dbReference type="PANTHER" id="PTHR10943">
    <property type="entry name" value="26S PROTEASOME NON-ATPASE REGULATORY SUBUNIT"/>
    <property type="match status" value="1"/>
</dbReference>
<protein>
    <recommendedName>
        <fullName evidence="3">26S proteasome regulatory subunit RPN2 C-terminal domain-containing protein</fullName>
    </recommendedName>
</protein>
<dbReference type="AlphaFoldDB" id="A0A7S1QBX1"/>
<proteinExistence type="predicted"/>